<dbReference type="CDD" id="cd01650">
    <property type="entry name" value="RT_nLTR_like"/>
    <property type="match status" value="1"/>
</dbReference>
<evidence type="ECO:0000256" key="1">
    <source>
        <dbReference type="ARBA" id="ARBA00000900"/>
    </source>
</evidence>
<keyword evidence="6" id="KW-0479">Metal-binding</keyword>
<dbReference type="Pfam" id="PF04563">
    <property type="entry name" value="RNA_pol_Rpb2_1"/>
    <property type="match status" value="1"/>
</dbReference>
<dbReference type="Gene3D" id="3.90.1800.10">
    <property type="entry name" value="RNA polymerase alpha subunit dimerisation domain"/>
    <property type="match status" value="1"/>
</dbReference>
<evidence type="ECO:0000256" key="13">
    <source>
        <dbReference type="RuleBase" id="RU363031"/>
    </source>
</evidence>
<dbReference type="Gene3D" id="3.30.40.10">
    <property type="entry name" value="Zinc/RING finger domain, C3HC4 (zinc finger)"/>
    <property type="match status" value="1"/>
</dbReference>
<evidence type="ECO:0000256" key="7">
    <source>
        <dbReference type="ARBA" id="ARBA00022771"/>
    </source>
</evidence>
<feature type="domain" description="RING-type" evidence="16">
    <location>
        <begin position="2361"/>
        <end position="2402"/>
    </location>
</feature>
<dbReference type="GO" id="GO:0006351">
    <property type="term" value="P:DNA-templated transcription"/>
    <property type="evidence" value="ECO:0007669"/>
    <property type="project" value="InterPro"/>
</dbReference>
<feature type="transmembrane region" description="Helical" evidence="15">
    <location>
        <begin position="1639"/>
        <end position="1658"/>
    </location>
</feature>
<evidence type="ECO:0000256" key="5">
    <source>
        <dbReference type="ARBA" id="ARBA00022695"/>
    </source>
</evidence>
<dbReference type="Pfam" id="PF04561">
    <property type="entry name" value="RNA_pol_Rpb2_2"/>
    <property type="match status" value="1"/>
</dbReference>
<dbReference type="Gene3D" id="3.90.1100.10">
    <property type="match status" value="2"/>
</dbReference>
<keyword evidence="15" id="KW-0812">Transmembrane</keyword>
<comment type="function">
    <text evidence="13">DNA-dependent RNA polymerase catalyzes the transcription of DNA into RNA using the four ribonucleoside triphosphates as substrates.</text>
</comment>
<dbReference type="SUPFAM" id="SSF64484">
    <property type="entry name" value="beta and beta-prime subunits of DNA dependent RNA-polymerase"/>
    <property type="match status" value="1"/>
</dbReference>
<keyword evidence="3 13" id="KW-0240">DNA-directed RNA polymerase</keyword>
<keyword evidence="5 13" id="KW-0548">Nucleotidyltransferase</keyword>
<dbReference type="CDD" id="cd00653">
    <property type="entry name" value="RNA_pol_B_RPB2"/>
    <property type="match status" value="1"/>
</dbReference>
<dbReference type="InterPro" id="IPR007647">
    <property type="entry name" value="RNA_pol_Rpb2_5"/>
</dbReference>
<dbReference type="InterPro" id="IPR001841">
    <property type="entry name" value="Znf_RING"/>
</dbReference>
<dbReference type="FunFam" id="3.90.1100.10:FF:000015">
    <property type="entry name" value="DNA-directed RNA polymerase subunit beta"/>
    <property type="match status" value="1"/>
</dbReference>
<keyword evidence="4 13" id="KW-0808">Transferase</keyword>
<dbReference type="Gene3D" id="2.40.50.150">
    <property type="match status" value="1"/>
</dbReference>
<dbReference type="OrthoDB" id="913685at2759"/>
<reference evidence="18" key="1">
    <citation type="journal article" date="2019" name="Curr. Biol.">
        <title>Genome Sequence of Striga asiatica Provides Insight into the Evolution of Plant Parasitism.</title>
        <authorList>
            <person name="Yoshida S."/>
            <person name="Kim S."/>
            <person name="Wafula E.K."/>
            <person name="Tanskanen J."/>
            <person name="Kim Y.M."/>
            <person name="Honaas L."/>
            <person name="Yang Z."/>
            <person name="Spallek T."/>
            <person name="Conn C.E."/>
            <person name="Ichihashi Y."/>
            <person name="Cheong K."/>
            <person name="Cui S."/>
            <person name="Der J.P."/>
            <person name="Gundlach H."/>
            <person name="Jiao Y."/>
            <person name="Hori C."/>
            <person name="Ishida J.K."/>
            <person name="Kasahara H."/>
            <person name="Kiba T."/>
            <person name="Kim M.S."/>
            <person name="Koo N."/>
            <person name="Laohavisit A."/>
            <person name="Lee Y.H."/>
            <person name="Lumba S."/>
            <person name="McCourt P."/>
            <person name="Mortimer J.C."/>
            <person name="Mutuku J.M."/>
            <person name="Nomura T."/>
            <person name="Sasaki-Sekimoto Y."/>
            <person name="Seto Y."/>
            <person name="Wang Y."/>
            <person name="Wakatake T."/>
            <person name="Sakakibara H."/>
            <person name="Demura T."/>
            <person name="Yamaguchi S."/>
            <person name="Yoneyama K."/>
            <person name="Manabe R.I."/>
            <person name="Nelson D.C."/>
            <person name="Schulman A.H."/>
            <person name="Timko M.P."/>
            <person name="dePamphilis C.W."/>
            <person name="Choi D."/>
            <person name="Shirasu K."/>
        </authorList>
    </citation>
    <scope>NUCLEOTIDE SEQUENCE [LARGE SCALE GENOMIC DNA]</scope>
    <source>
        <strain evidence="18">cv. UVA1</strain>
    </source>
</reference>
<organism evidence="17 18">
    <name type="scientific">Striga asiatica</name>
    <name type="common">Asiatic witchweed</name>
    <name type="synonym">Buchnera asiatica</name>
    <dbReference type="NCBI Taxonomy" id="4170"/>
    <lineage>
        <taxon>Eukaryota</taxon>
        <taxon>Viridiplantae</taxon>
        <taxon>Streptophyta</taxon>
        <taxon>Embryophyta</taxon>
        <taxon>Tracheophyta</taxon>
        <taxon>Spermatophyta</taxon>
        <taxon>Magnoliopsida</taxon>
        <taxon>eudicotyledons</taxon>
        <taxon>Gunneridae</taxon>
        <taxon>Pentapetalae</taxon>
        <taxon>asterids</taxon>
        <taxon>lamiids</taxon>
        <taxon>Lamiales</taxon>
        <taxon>Orobanchaceae</taxon>
        <taxon>Buchnereae</taxon>
        <taxon>Striga</taxon>
    </lineage>
</organism>
<dbReference type="FunFam" id="3.30.40.10:FF:000127">
    <property type="entry name" value="E3 ubiquitin-protein ligase RNF181"/>
    <property type="match status" value="1"/>
</dbReference>
<dbReference type="Pfam" id="PF04567">
    <property type="entry name" value="RNA_pol_Rpb2_5"/>
    <property type="match status" value="1"/>
</dbReference>
<evidence type="ECO:0000256" key="9">
    <source>
        <dbReference type="ARBA" id="ARBA00022833"/>
    </source>
</evidence>
<dbReference type="FunFam" id="3.90.1800.10:FF:000006">
    <property type="entry name" value="DNA-directed RNA polymerase subunit beta"/>
    <property type="match status" value="1"/>
</dbReference>
<dbReference type="FunFam" id="2.40.50.150:FF:000005">
    <property type="entry name" value="DNA-directed RNA polymerase subunit beta"/>
    <property type="match status" value="1"/>
</dbReference>
<dbReference type="InterPro" id="IPR037034">
    <property type="entry name" value="RNA_pol_Rpb2_2_sf"/>
</dbReference>
<evidence type="ECO:0000256" key="3">
    <source>
        <dbReference type="ARBA" id="ARBA00022478"/>
    </source>
</evidence>
<evidence type="ECO:0000256" key="4">
    <source>
        <dbReference type="ARBA" id="ARBA00022679"/>
    </source>
</evidence>
<feature type="region of interest" description="Disordered" evidence="14">
    <location>
        <begin position="2229"/>
        <end position="2249"/>
    </location>
</feature>
<dbReference type="EMBL" id="BKCP01007181">
    <property type="protein sequence ID" value="GER45132.1"/>
    <property type="molecule type" value="Genomic_DNA"/>
</dbReference>
<dbReference type="Pfam" id="PF00562">
    <property type="entry name" value="RNA_pol_Rpb2_6"/>
    <property type="match status" value="1"/>
</dbReference>
<comment type="similarity">
    <text evidence="2 13">Belongs to the RNA polymerase beta chain family.</text>
</comment>
<keyword evidence="15" id="KW-1133">Transmembrane helix</keyword>
<dbReference type="InterPro" id="IPR014724">
    <property type="entry name" value="RNA_pol_RPB2_OB-fold"/>
</dbReference>
<dbReference type="PANTHER" id="PTHR20856">
    <property type="entry name" value="DNA-DIRECTED RNA POLYMERASE I SUBUNIT 2"/>
    <property type="match status" value="1"/>
</dbReference>
<keyword evidence="9" id="KW-0862">Zinc</keyword>
<evidence type="ECO:0000313" key="17">
    <source>
        <dbReference type="EMBL" id="GER45132.1"/>
    </source>
</evidence>
<evidence type="ECO:0000256" key="14">
    <source>
        <dbReference type="SAM" id="MobiDB-lite"/>
    </source>
</evidence>
<dbReference type="PROSITE" id="PS50089">
    <property type="entry name" value="ZF_RING_2"/>
    <property type="match status" value="1"/>
</dbReference>
<keyword evidence="8" id="KW-0833">Ubl conjugation pathway</keyword>
<proteinExistence type="inferred from homology"/>
<dbReference type="FunFam" id="3.90.1100.10:FF:000012">
    <property type="entry name" value="DNA-directed RNA polymerase subunit beta"/>
    <property type="match status" value="1"/>
</dbReference>
<sequence>MGAWDFLGEAGPSDKYPNGSIRMDLDDDIDFDYSSDDEPDNNPMEGLDESFLKMFCRKAATSFFDQYGLISHQINSYNDFVNHGIQQLFDSIGEINIDPGYDVSKKGEDSDWRRGSLRFGKVTLEPPMFWTGGKFAAVEGANDHLELFPRHARLQNMTYSSRISVETYLQVYTMGVSRSDKFKTGVDKTVEKTILHEYNSVVTFGRLPVMVKSDLCRMRSVDKRDCEFDHGGYFIIKGAEKTFIAQEQICLRRLSVSKVPTWTVAYRPIAKRQRVYVKLAPKTENVLGTDKILTVYFYVTEIPIWVLFFALGVSNDREAVKMINIDTEDSTIANILIGSIYEADKRFDGFRKEGNAVKHITDLMKGCKYPPEESVDQCIQKYFFPNLSSPKQKACFLAYMVKCLLEAYRGRRKTDNRDDLKNKRLELAGELLERELRAHIKHAEKRMVKALQRDLDRDRELQEIEKYMDASIITNGLSRAFSTGAWCHPYKRMERISGVVATIRRNNPLQAISDMRKTRQQVSYTGRVGDARYPHPSHWGKMCFLSTPDGENCGLVKNLASMGIVSTNMLERGDLIKIFRECGMEKLDDDTSSLLDGRHKIFLDGDWVGLSKDSSSFAAKLRRKRRKMSLLRQLEVKRDHHQKEVRIYVDAGRILRPLLVVPNLKKIKDLKGDLTFDTLLDSGVLEFIGPEEEEDCQTAWGIKYLFTAELDNPPVRYTHCELDSSFLLGLSCGLIPFANHDHARRVLYQSEKHSQQAIGYSTTNPMLRTDTNSQQLYYPQKPLFKTILSDCLGKSRYADHHKGMLPRPEFSNGQCAIVAVNVHLGYNQEDSIVMNRTSLERGMFRTEHVRSYKADVEYQEEDNPGKKVKSEDMITFGKVQSKIGRVDNLEEDGFPFVGANLQTGDIVIGKHSASGVDHSVKLKHTEKGMVQKVVLSSNDDGKNFAVVSLRQVRAPCLGDKFSSMHGQKGVLGFLDSQENFPFTKQGIVPDIVINPHAFPSRQTPGQLLEAALAKGIALGGALRYATPFSTPSVEDITAQLHRLGFSRWGDERVYDGRTGEPVRSLIFMGPTFYQRLTHMAEDKVKFRNTGPVHPLTRQPVADRKRFGGIKFGEMERDCLIAHGAAANLHERLFTLSDSSQMHICRKCSNVAGVIQRTVLGGRKIRGPYCRFCESLEDVVRVSVPYGAKLLCQELFSMGISLKNLGNNRFHFFFQLAEDRDRILNGKSWSFDGQYLLLKNWSPESTEFLKDEKVIKKWVQILNLPLHWLSAETVEKIGKLLGTVLDVQAPGTGSTNGHLLKVMVEMKLKDPILIEQPIPKSVVGEKSSNCANSNQVDSGFKENRNDQVEDVSNQVQVNLGGANVGNGQDETNTEPNHVASLLNENSLGYSEVVSDAWNKPVHEFALFSIQDRIRNVRKALLHWKKDHVPNSSLIISALYENEELFWKQKARIKWLREGDRNSKFFHASVKNRRKTNSLDNILKSDGTRYLVKSVDEEEIKEAVFAFDQNKALGTDGLNHTVITLIPKKKHPSKVADFRPISLCSVVYKIIANRLKLVLPGCISPSQSAFVPGRQILDNVIIANECVHYLNTSYSFNVDGSVLGFLQPTRGLRQEDPISPYLFILVSEALSNFVSQACSAGLLKIYLMLILLLICLLECVLNKLKSWKNQFLSEAGREKLIKFVFLALPTYVISCFRIPISIITQITSDIANFWWGSNANGGKKIHWAEWGKLSISKVSGGLGFRDLRAYNESLLVKQLWRFLTLPNLLISRVIRGGISEEIFERLKSVSDLMLRKGRGWDTELILQTFTLVDAQQILQIPLQPNGGKDKLIWHWDKKGVFSVKAVYNTIMAFQNQKKDQASSSDNRENWHRLWRRTWHIPIKSKVKPFLWRCWYNYLNTNTQLQKKGIQIEGICQVCGASDEDLNHILFSCSRAVNFWKLIGVQWAFQPQGRESFQNWWWSLCTTRRTSQLEKRMCLSAFLLWSLWKARNKWVFKRDWIHDREIVGAAREEWLEWTFKLKQSGLDNCGQQQIGLSTSGEFSNRVGQPFMAISALPSEDGGFTISCIAGPDEEPIFQWQEVTKDAASQTEGIIIAVSKGLDGWLRGKFSLLPVVWNQLITDVLLEQKSITMADEQEIQQSLQDLQKQLGKKQKFEESVSTIRSLLKQHYPSASPDLQKTFYTVICRVSTILKTRYTAPGFWNAGLNLFQEAEQLVSNASERKHLQNCVSDARGQLNEEENESEDLRSNGNRTSGGYLFEGHLTVDPEPPQPDWLVRSNLLTAAATLFQGESSEGQIGNINSGESAANLMQELMSRLDDIVPEILEVDSGVPRVPPASKEVVAKLPVTIVTQEALLKLGKDAVCSICQENLIVDDKMQELPCKHMFHPPCLKPWLDEHNSCPICRHELKTDDHAYESWKEREKEAEEERKGAANAVRGGEYMYV</sequence>
<evidence type="ECO:0000256" key="2">
    <source>
        <dbReference type="ARBA" id="ARBA00006835"/>
    </source>
</evidence>
<dbReference type="GO" id="GO:0003899">
    <property type="term" value="F:DNA-directed RNA polymerase activity"/>
    <property type="evidence" value="ECO:0007669"/>
    <property type="project" value="UniProtKB-EC"/>
</dbReference>
<dbReference type="InterPro" id="IPR007646">
    <property type="entry name" value="RNA_pol_Rpb2_4"/>
</dbReference>
<dbReference type="Pfam" id="PF04560">
    <property type="entry name" value="RNA_pol_Rpb2_7"/>
    <property type="match status" value="1"/>
</dbReference>
<comment type="catalytic activity">
    <reaction evidence="11 13">
        <text>RNA(n) + a ribonucleoside 5'-triphosphate = RNA(n+1) + diphosphate</text>
        <dbReference type="Rhea" id="RHEA:21248"/>
        <dbReference type="Rhea" id="RHEA-COMP:14527"/>
        <dbReference type="Rhea" id="RHEA-COMP:17342"/>
        <dbReference type="ChEBI" id="CHEBI:33019"/>
        <dbReference type="ChEBI" id="CHEBI:61557"/>
        <dbReference type="ChEBI" id="CHEBI:140395"/>
        <dbReference type="EC" id="2.7.7.6"/>
    </reaction>
</comment>
<dbReference type="Gene3D" id="2.40.270.10">
    <property type="entry name" value="DNA-directed RNA polymerase, subunit 2, domain 6"/>
    <property type="match status" value="1"/>
</dbReference>
<dbReference type="GO" id="GO:0016567">
    <property type="term" value="P:protein ubiquitination"/>
    <property type="evidence" value="ECO:0007669"/>
    <property type="project" value="UniProtKB-ARBA"/>
</dbReference>
<dbReference type="CDD" id="cd16667">
    <property type="entry name" value="RING-H2_RNF126-like"/>
    <property type="match status" value="1"/>
</dbReference>
<dbReference type="InterPro" id="IPR015712">
    <property type="entry name" value="DNA-dir_RNA_pol_su2"/>
</dbReference>
<keyword evidence="15" id="KW-0472">Membrane</keyword>
<evidence type="ECO:0000256" key="15">
    <source>
        <dbReference type="SAM" id="Phobius"/>
    </source>
</evidence>
<dbReference type="PROSITE" id="PS01166">
    <property type="entry name" value="RNA_POL_BETA"/>
    <property type="match status" value="1"/>
</dbReference>
<evidence type="ECO:0000256" key="11">
    <source>
        <dbReference type="ARBA" id="ARBA00048552"/>
    </source>
</evidence>
<keyword evidence="18" id="KW-1185">Reference proteome</keyword>
<evidence type="ECO:0000256" key="6">
    <source>
        <dbReference type="ARBA" id="ARBA00022723"/>
    </source>
</evidence>
<feature type="transmembrane region" description="Helical" evidence="15">
    <location>
        <begin position="1678"/>
        <end position="1698"/>
    </location>
</feature>
<dbReference type="GO" id="GO:0003677">
    <property type="term" value="F:DNA binding"/>
    <property type="evidence" value="ECO:0007669"/>
    <property type="project" value="InterPro"/>
</dbReference>
<dbReference type="GO" id="GO:0000428">
    <property type="term" value="C:DNA-directed RNA polymerase complex"/>
    <property type="evidence" value="ECO:0007669"/>
    <property type="project" value="UniProtKB-KW"/>
</dbReference>
<dbReference type="Pfam" id="PF04566">
    <property type="entry name" value="RNA_pol_Rpb2_4"/>
    <property type="match status" value="1"/>
</dbReference>
<comment type="caution">
    <text evidence="17">The sequence shown here is derived from an EMBL/GenBank/DDBJ whole genome shotgun (WGS) entry which is preliminary data.</text>
</comment>
<dbReference type="Pfam" id="PF04565">
    <property type="entry name" value="RNA_pol_Rpb2_3"/>
    <property type="match status" value="1"/>
</dbReference>
<dbReference type="InterPro" id="IPR037033">
    <property type="entry name" value="DNA-dir_RNAP_su2_hyb_sf"/>
</dbReference>
<evidence type="ECO:0000256" key="8">
    <source>
        <dbReference type="ARBA" id="ARBA00022786"/>
    </source>
</evidence>
<comment type="catalytic activity">
    <reaction evidence="1">
        <text>S-ubiquitinyl-[E2 ubiquitin-conjugating enzyme]-L-cysteine + [acceptor protein]-L-lysine = [E2 ubiquitin-conjugating enzyme]-L-cysteine + N(6)-ubiquitinyl-[acceptor protein]-L-lysine.</text>
        <dbReference type="EC" id="2.3.2.27"/>
    </reaction>
</comment>
<dbReference type="InterPro" id="IPR007120">
    <property type="entry name" value="DNA-dir_RNAP_su2_dom"/>
</dbReference>
<gene>
    <name evidence="17" type="ORF">STAS_22045</name>
</gene>
<dbReference type="Gene3D" id="3.90.1110.10">
    <property type="entry name" value="RNA polymerase Rpb2, domain 2"/>
    <property type="match status" value="1"/>
</dbReference>
<dbReference type="Pfam" id="PF13639">
    <property type="entry name" value="zf-RING_2"/>
    <property type="match status" value="1"/>
</dbReference>
<keyword evidence="7 12" id="KW-0863">Zinc-finger</keyword>
<evidence type="ECO:0000256" key="12">
    <source>
        <dbReference type="PROSITE-ProRule" id="PRU00175"/>
    </source>
</evidence>
<dbReference type="InterPro" id="IPR007641">
    <property type="entry name" value="RNA_pol_Rpb2_7"/>
</dbReference>
<dbReference type="InterPro" id="IPR007645">
    <property type="entry name" value="RNA_pol_Rpb2_3"/>
</dbReference>
<protein>
    <recommendedName>
        <fullName evidence="13">DNA-directed RNA polymerase subunit beta</fullName>
        <ecNumber evidence="13">2.7.7.6</ecNumber>
    </recommendedName>
</protein>
<evidence type="ECO:0000259" key="16">
    <source>
        <dbReference type="PROSITE" id="PS50089"/>
    </source>
</evidence>
<dbReference type="InterPro" id="IPR007642">
    <property type="entry name" value="RNA_pol_Rpb2_2"/>
</dbReference>
<dbReference type="SMART" id="SM00184">
    <property type="entry name" value="RING"/>
    <property type="match status" value="1"/>
</dbReference>
<dbReference type="InterPro" id="IPR007121">
    <property type="entry name" value="RNA_pol_bsu_CS"/>
</dbReference>
<dbReference type="GO" id="GO:0061630">
    <property type="term" value="F:ubiquitin protein ligase activity"/>
    <property type="evidence" value="ECO:0007669"/>
    <property type="project" value="UniProtKB-EC"/>
</dbReference>
<name>A0A5A7QJV5_STRAF</name>
<dbReference type="Pfam" id="PF13966">
    <property type="entry name" value="zf-RVT"/>
    <property type="match status" value="1"/>
</dbReference>
<evidence type="ECO:0000313" key="18">
    <source>
        <dbReference type="Proteomes" id="UP000325081"/>
    </source>
</evidence>
<dbReference type="EC" id="2.7.7.6" evidence="13"/>
<dbReference type="InterPro" id="IPR007644">
    <property type="entry name" value="RNA_pol_bsu_protrusion"/>
</dbReference>
<dbReference type="InterPro" id="IPR026960">
    <property type="entry name" value="RVT-Znf"/>
</dbReference>
<dbReference type="SUPFAM" id="SSF57850">
    <property type="entry name" value="RING/U-box"/>
    <property type="match status" value="1"/>
</dbReference>
<dbReference type="GO" id="GO:0008270">
    <property type="term" value="F:zinc ion binding"/>
    <property type="evidence" value="ECO:0007669"/>
    <property type="project" value="UniProtKB-KW"/>
</dbReference>
<keyword evidence="10 13" id="KW-0804">Transcription</keyword>
<evidence type="ECO:0000256" key="10">
    <source>
        <dbReference type="ARBA" id="ARBA00023163"/>
    </source>
</evidence>
<accession>A0A5A7QJV5</accession>
<dbReference type="GO" id="GO:0032549">
    <property type="term" value="F:ribonucleoside binding"/>
    <property type="evidence" value="ECO:0007669"/>
    <property type="project" value="InterPro"/>
</dbReference>
<dbReference type="Proteomes" id="UP000325081">
    <property type="component" value="Unassembled WGS sequence"/>
</dbReference>
<dbReference type="InterPro" id="IPR013083">
    <property type="entry name" value="Znf_RING/FYVE/PHD"/>
</dbReference>